<keyword evidence="1" id="KW-0802">TPR repeat</keyword>
<proteinExistence type="predicted"/>
<feature type="repeat" description="TPR" evidence="1">
    <location>
        <begin position="183"/>
        <end position="216"/>
    </location>
</feature>
<sequence length="530" mass="59430">MAVLLLWSAGMHAQTIAEGNKNLYYQRYHSAVNVFSQLSSQQPGNGAAWLGLATAYLAQNAAPKAAQAIGNAPAEVQDHPYFRAAKGSLLLAQNKKDSAAVFFGQALDQTRQKDAALLQAIAKAHIAWGDASRALELLQQAQKREKRDAAINTLMGDAYRKMGNSGEAYKQYQEAIAKNDKYARAHYQLGDIFLSQKNADMYVQHFEKALAADPAYAPALEKLYAYEFARNPQKARAYYMQFMANSDTSVNNQYDLADLLYINKEFNEAIAKAQSLVQQEGEAVQPRIYKMIGYSYAGLRDTAKAATYMQQYFQQAPDSVLVPQDFVSMSAFLTADSDTANDSLAATYLARAVEVEKDSATLYKYYQQLAELAKNRKDFGEQAKWMHRYYAGNERATNLDLFNTGLAYFRAENYGMADSIYGMYVAKYPDQSFGYYWQAKSKALQDPEMKEGLAIPAYQQLITVLKQDTTDANYQKWMVEALGYLAAYEANTEKDYAEAIGYFEQVLEVDPGNADARKYIDILEQDSNSK</sequence>
<evidence type="ECO:0000313" key="3">
    <source>
        <dbReference type="Proteomes" id="UP000184368"/>
    </source>
</evidence>
<dbReference type="SMART" id="SM00028">
    <property type="entry name" value="TPR"/>
    <property type="match status" value="6"/>
</dbReference>
<feature type="repeat" description="TPR" evidence="1">
    <location>
        <begin position="149"/>
        <end position="182"/>
    </location>
</feature>
<keyword evidence="3" id="KW-1185">Reference proteome</keyword>
<dbReference type="PANTHER" id="PTHR12558">
    <property type="entry name" value="CELL DIVISION CYCLE 16,23,27"/>
    <property type="match status" value="1"/>
</dbReference>
<dbReference type="Gene3D" id="1.25.40.10">
    <property type="entry name" value="Tetratricopeptide repeat domain"/>
    <property type="match status" value="4"/>
</dbReference>
<dbReference type="Pfam" id="PF14559">
    <property type="entry name" value="TPR_19"/>
    <property type="match status" value="1"/>
</dbReference>
<dbReference type="SUPFAM" id="SSF48452">
    <property type="entry name" value="TPR-like"/>
    <property type="match status" value="2"/>
</dbReference>
<dbReference type="InterPro" id="IPR011990">
    <property type="entry name" value="TPR-like_helical_dom_sf"/>
</dbReference>
<protein>
    <submittedName>
        <fullName evidence="2">Tetratricopeptide repeat-containing protein</fullName>
    </submittedName>
</protein>
<dbReference type="AlphaFoldDB" id="A0A1M5IWX3"/>
<dbReference type="InterPro" id="IPR019734">
    <property type="entry name" value="TPR_rpt"/>
</dbReference>
<dbReference type="Pfam" id="PF13414">
    <property type="entry name" value="TPR_11"/>
    <property type="match status" value="1"/>
</dbReference>
<dbReference type="EMBL" id="FQUO01000026">
    <property type="protein sequence ID" value="SHG32832.1"/>
    <property type="molecule type" value="Genomic_DNA"/>
</dbReference>
<dbReference type="PANTHER" id="PTHR12558:SF13">
    <property type="entry name" value="CELL DIVISION CYCLE PROTEIN 27 HOMOLOG"/>
    <property type="match status" value="1"/>
</dbReference>
<dbReference type="Pfam" id="PF13174">
    <property type="entry name" value="TPR_6"/>
    <property type="match status" value="2"/>
</dbReference>
<organism evidence="2 3">
    <name type="scientific">Cnuella takakiae</name>
    <dbReference type="NCBI Taxonomy" id="1302690"/>
    <lineage>
        <taxon>Bacteria</taxon>
        <taxon>Pseudomonadati</taxon>
        <taxon>Bacteroidota</taxon>
        <taxon>Chitinophagia</taxon>
        <taxon>Chitinophagales</taxon>
        <taxon>Chitinophagaceae</taxon>
        <taxon>Cnuella</taxon>
    </lineage>
</organism>
<dbReference type="Proteomes" id="UP000184368">
    <property type="component" value="Unassembled WGS sequence"/>
</dbReference>
<accession>A0A1M5IWX3</accession>
<dbReference type="PROSITE" id="PS50005">
    <property type="entry name" value="TPR"/>
    <property type="match status" value="2"/>
</dbReference>
<gene>
    <name evidence="2" type="ORF">SAMN05444008_12620</name>
</gene>
<dbReference type="Pfam" id="PF13181">
    <property type="entry name" value="TPR_8"/>
    <property type="match status" value="1"/>
</dbReference>
<evidence type="ECO:0000256" key="1">
    <source>
        <dbReference type="PROSITE-ProRule" id="PRU00339"/>
    </source>
</evidence>
<dbReference type="STRING" id="1302690.BUE76_05565"/>
<evidence type="ECO:0000313" key="2">
    <source>
        <dbReference type="EMBL" id="SHG32832.1"/>
    </source>
</evidence>
<reference evidence="2 3" key="1">
    <citation type="submission" date="2016-11" db="EMBL/GenBank/DDBJ databases">
        <authorList>
            <person name="Jaros S."/>
            <person name="Januszkiewicz K."/>
            <person name="Wedrychowicz H."/>
        </authorList>
    </citation>
    <scope>NUCLEOTIDE SEQUENCE [LARGE SCALE GENOMIC DNA]</scope>
    <source>
        <strain evidence="2 3">DSM 26897</strain>
    </source>
</reference>
<name>A0A1M5IWX3_9BACT</name>